<dbReference type="EMBL" id="MU157925">
    <property type="protein sequence ID" value="KAF9523107.1"/>
    <property type="molecule type" value="Genomic_DNA"/>
</dbReference>
<feature type="transmembrane region" description="Helical" evidence="1">
    <location>
        <begin position="12"/>
        <end position="36"/>
    </location>
</feature>
<keyword evidence="1" id="KW-0472">Membrane</keyword>
<evidence type="ECO:0000256" key="1">
    <source>
        <dbReference type="SAM" id="Phobius"/>
    </source>
</evidence>
<dbReference type="Pfam" id="PF20152">
    <property type="entry name" value="DUF6534"/>
    <property type="match status" value="1"/>
</dbReference>
<feature type="transmembrane region" description="Helical" evidence="1">
    <location>
        <begin position="158"/>
        <end position="182"/>
    </location>
</feature>
<accession>A0A9P6E5W8</accession>
<feature type="transmembrane region" description="Helical" evidence="1">
    <location>
        <begin position="119"/>
        <end position="138"/>
    </location>
</feature>
<feature type="transmembrane region" description="Helical" evidence="1">
    <location>
        <begin position="230"/>
        <end position="250"/>
    </location>
</feature>
<evidence type="ECO:0000313" key="3">
    <source>
        <dbReference type="EMBL" id="KAF9523107.1"/>
    </source>
</evidence>
<protein>
    <recommendedName>
        <fullName evidence="2">DUF6534 domain-containing protein</fullName>
    </recommendedName>
</protein>
<keyword evidence="1" id="KW-1133">Transmembrane helix</keyword>
<proteinExistence type="predicted"/>
<dbReference type="OrthoDB" id="3206554at2759"/>
<organism evidence="3 4">
    <name type="scientific">Crepidotus variabilis</name>
    <dbReference type="NCBI Taxonomy" id="179855"/>
    <lineage>
        <taxon>Eukaryota</taxon>
        <taxon>Fungi</taxon>
        <taxon>Dikarya</taxon>
        <taxon>Basidiomycota</taxon>
        <taxon>Agaricomycotina</taxon>
        <taxon>Agaricomycetes</taxon>
        <taxon>Agaricomycetidae</taxon>
        <taxon>Agaricales</taxon>
        <taxon>Agaricineae</taxon>
        <taxon>Crepidotaceae</taxon>
        <taxon>Crepidotus</taxon>
    </lineage>
</organism>
<keyword evidence="4" id="KW-1185">Reference proteome</keyword>
<feature type="transmembrane region" description="Helical" evidence="1">
    <location>
        <begin position="84"/>
        <end position="107"/>
    </location>
</feature>
<name>A0A9P6E5W8_9AGAR</name>
<feature type="transmembrane region" description="Helical" evidence="1">
    <location>
        <begin position="48"/>
        <end position="72"/>
    </location>
</feature>
<dbReference type="AlphaFoldDB" id="A0A9P6E5W8"/>
<gene>
    <name evidence="3" type="ORF">CPB83DRAFT_63944</name>
</gene>
<feature type="domain" description="DUF6534" evidence="2">
    <location>
        <begin position="167"/>
        <end position="253"/>
    </location>
</feature>
<feature type="transmembrane region" description="Helical" evidence="1">
    <location>
        <begin position="202"/>
        <end position="224"/>
    </location>
</feature>
<dbReference type="Proteomes" id="UP000807306">
    <property type="component" value="Unassembled WGS sequence"/>
</dbReference>
<comment type="caution">
    <text evidence="3">The sequence shown here is derived from an EMBL/GenBank/DDBJ whole genome shotgun (WGS) entry which is preliminary data.</text>
</comment>
<keyword evidence="1" id="KW-0812">Transmembrane</keyword>
<dbReference type="InterPro" id="IPR045339">
    <property type="entry name" value="DUF6534"/>
</dbReference>
<evidence type="ECO:0000259" key="2">
    <source>
        <dbReference type="Pfam" id="PF20152"/>
    </source>
</evidence>
<sequence length="323" mass="36362">MEPHLNIAKTFGALLLGGLFASFVSGFVTIQGVIYLRMYPTDAIGIKLLVLTVWLLDISHTTVIWSALWSYLIQNYGNESVMDIIHWNIAVTIVLTAVLTLLIHMFFAQRIFKLSKRNYWLTAPIVILACMRLVSACVTTSEMMHLKTFSRFIEQIRWIFTLGLALSSAVDILITASLVFLLQSNRTGMANLNAVIDSLIWYTFETSSLTTAGTVIAMLCWLVMPNNLIFMGLHFVIAKFYANSILVTLISRKKIRQGRAPSSSMEPVPVHLLDTRRPSNRGSDDDLAGQFEKEMAVRHSEQKTAHLQTTTVEINVERSVQYV</sequence>
<dbReference type="PANTHER" id="PTHR40465:SF1">
    <property type="entry name" value="DUF6534 DOMAIN-CONTAINING PROTEIN"/>
    <property type="match status" value="1"/>
</dbReference>
<dbReference type="PANTHER" id="PTHR40465">
    <property type="entry name" value="CHROMOSOME 1, WHOLE GENOME SHOTGUN SEQUENCE"/>
    <property type="match status" value="1"/>
</dbReference>
<reference evidence="3" key="1">
    <citation type="submission" date="2020-11" db="EMBL/GenBank/DDBJ databases">
        <authorList>
            <consortium name="DOE Joint Genome Institute"/>
            <person name="Ahrendt S."/>
            <person name="Riley R."/>
            <person name="Andreopoulos W."/>
            <person name="Labutti K."/>
            <person name="Pangilinan J."/>
            <person name="Ruiz-Duenas F.J."/>
            <person name="Barrasa J.M."/>
            <person name="Sanchez-Garcia M."/>
            <person name="Camarero S."/>
            <person name="Miyauchi S."/>
            <person name="Serrano A."/>
            <person name="Linde D."/>
            <person name="Babiker R."/>
            <person name="Drula E."/>
            <person name="Ayuso-Fernandez I."/>
            <person name="Pacheco R."/>
            <person name="Padilla G."/>
            <person name="Ferreira P."/>
            <person name="Barriuso J."/>
            <person name="Kellner H."/>
            <person name="Castanera R."/>
            <person name="Alfaro M."/>
            <person name="Ramirez L."/>
            <person name="Pisabarro A.G."/>
            <person name="Kuo A."/>
            <person name="Tritt A."/>
            <person name="Lipzen A."/>
            <person name="He G."/>
            <person name="Yan M."/>
            <person name="Ng V."/>
            <person name="Cullen D."/>
            <person name="Martin F."/>
            <person name="Rosso M.-N."/>
            <person name="Henrissat B."/>
            <person name="Hibbett D."/>
            <person name="Martinez A.T."/>
            <person name="Grigoriev I.V."/>
        </authorList>
    </citation>
    <scope>NUCLEOTIDE SEQUENCE</scope>
    <source>
        <strain evidence="3">CBS 506.95</strain>
    </source>
</reference>
<evidence type="ECO:0000313" key="4">
    <source>
        <dbReference type="Proteomes" id="UP000807306"/>
    </source>
</evidence>